<dbReference type="Pfam" id="PF13302">
    <property type="entry name" value="Acetyltransf_3"/>
    <property type="match status" value="1"/>
</dbReference>
<dbReference type="Proteomes" id="UP000001219">
    <property type="component" value="Chromosome"/>
</dbReference>
<organism evidence="2 3">
    <name type="scientific">Gordonia bronchialis (strain ATCC 25592 / DSM 43247 / BCRC 13721 / JCM 3198 / KCTC 3076 / NBRC 16047 / NCTC 10667)</name>
    <name type="common">Rhodococcus bronchialis</name>
    <dbReference type="NCBI Taxonomy" id="526226"/>
    <lineage>
        <taxon>Bacteria</taxon>
        <taxon>Bacillati</taxon>
        <taxon>Actinomycetota</taxon>
        <taxon>Actinomycetes</taxon>
        <taxon>Mycobacteriales</taxon>
        <taxon>Gordoniaceae</taxon>
        <taxon>Gordonia</taxon>
    </lineage>
</organism>
<reference evidence="3" key="1">
    <citation type="submission" date="2009-10" db="EMBL/GenBank/DDBJ databases">
        <title>The complete chromosome of Gordonia bronchialis DSM 43247.</title>
        <authorList>
            <consortium name="US DOE Joint Genome Institute (JGI-PGF)"/>
            <person name="Lucas S."/>
            <person name="Copeland A."/>
            <person name="Lapidus A."/>
            <person name="Glavina del Rio T."/>
            <person name="Dalin E."/>
            <person name="Tice H."/>
            <person name="Bruce D."/>
            <person name="Goodwin L."/>
            <person name="Pitluck S."/>
            <person name="Kyrpides N."/>
            <person name="Mavromatis K."/>
            <person name="Ivanova N."/>
            <person name="Ovchinnikova G."/>
            <person name="Saunders E."/>
            <person name="Brettin T."/>
            <person name="Detter J.C."/>
            <person name="Han C."/>
            <person name="Larimer F."/>
            <person name="Land M."/>
            <person name="Hauser L."/>
            <person name="Markowitz V."/>
            <person name="Cheng J.-F."/>
            <person name="Hugenholtz P."/>
            <person name="Woyke T."/>
            <person name="Wu D."/>
            <person name="Jando M."/>
            <person name="Schneider S."/>
            <person name="Goeker M."/>
            <person name="Klenk H.-P."/>
            <person name="Eisen J.A."/>
        </authorList>
    </citation>
    <scope>NUCLEOTIDE SEQUENCE [LARGE SCALE GENOMIC DNA]</scope>
    <source>
        <strain evidence="3">ATCC 25592 / DSM 43247 / BCRC 13721 / JCM 3198 / KCTC 3076 / NBRC 16047 / NCTC 10667</strain>
    </source>
</reference>
<dbReference type="EMBL" id="CP001802">
    <property type="protein sequence ID" value="ACY20729.1"/>
    <property type="molecule type" value="Genomic_DNA"/>
</dbReference>
<protein>
    <submittedName>
        <fullName evidence="2">GCN5-related N-acetyltransferase</fullName>
    </submittedName>
</protein>
<dbReference type="KEGG" id="gbr:Gbro_1448"/>
<dbReference type="STRING" id="526226.Gbro_1448"/>
<dbReference type="OrthoDB" id="5191051at2"/>
<name>D0L6H2_GORB4</name>
<dbReference type="Gene3D" id="3.40.630.30">
    <property type="match status" value="1"/>
</dbReference>
<dbReference type="InterPro" id="IPR016181">
    <property type="entry name" value="Acyl_CoA_acyltransferase"/>
</dbReference>
<dbReference type="AlphaFoldDB" id="D0L6H2"/>
<keyword evidence="3" id="KW-1185">Reference proteome</keyword>
<evidence type="ECO:0000313" key="3">
    <source>
        <dbReference type="Proteomes" id="UP000001219"/>
    </source>
</evidence>
<accession>D0L6H2</accession>
<reference evidence="2 3" key="2">
    <citation type="journal article" date="2010" name="Stand. Genomic Sci.">
        <title>Complete genome sequence of Gordonia bronchialis type strain (3410).</title>
        <authorList>
            <person name="Ivanova N."/>
            <person name="Sikorski J."/>
            <person name="Jando M."/>
            <person name="Lapidus A."/>
            <person name="Nolan M."/>
            <person name="Lucas S."/>
            <person name="Del Rio T.G."/>
            <person name="Tice H."/>
            <person name="Copeland A."/>
            <person name="Cheng J.F."/>
            <person name="Chen F."/>
            <person name="Bruce D."/>
            <person name="Goodwin L."/>
            <person name="Pitluck S."/>
            <person name="Mavromatis K."/>
            <person name="Ovchinnikova G."/>
            <person name="Pati A."/>
            <person name="Chen A."/>
            <person name="Palaniappan K."/>
            <person name="Land M."/>
            <person name="Hauser L."/>
            <person name="Chang Y.J."/>
            <person name="Jeffries C.D."/>
            <person name="Chain P."/>
            <person name="Saunders E."/>
            <person name="Han C."/>
            <person name="Detter J.C."/>
            <person name="Brettin T."/>
            <person name="Rohde M."/>
            <person name="Goker M."/>
            <person name="Bristow J."/>
            <person name="Eisen J.A."/>
            <person name="Markowitz V."/>
            <person name="Hugenholtz P."/>
            <person name="Klenk H.P."/>
            <person name="Kyrpides N.C."/>
        </authorList>
    </citation>
    <scope>NUCLEOTIDE SEQUENCE [LARGE SCALE GENOMIC DNA]</scope>
    <source>
        <strain evidence="3">ATCC 25592 / DSM 43247 / BCRC 13721 / JCM 3198 / KCTC 3076 / NBRC 16047 / NCTC 10667</strain>
    </source>
</reference>
<dbReference type="SUPFAM" id="SSF55729">
    <property type="entry name" value="Acyl-CoA N-acyltransferases (Nat)"/>
    <property type="match status" value="1"/>
</dbReference>
<dbReference type="PROSITE" id="PS51186">
    <property type="entry name" value="GNAT"/>
    <property type="match status" value="1"/>
</dbReference>
<evidence type="ECO:0000259" key="1">
    <source>
        <dbReference type="PROSITE" id="PS51186"/>
    </source>
</evidence>
<feature type="domain" description="N-acetyltransferase" evidence="1">
    <location>
        <begin position="4"/>
        <end position="167"/>
    </location>
</feature>
<dbReference type="GO" id="GO:0016747">
    <property type="term" value="F:acyltransferase activity, transferring groups other than amino-acyl groups"/>
    <property type="evidence" value="ECO:0007669"/>
    <property type="project" value="InterPro"/>
</dbReference>
<dbReference type="HOGENOM" id="CLU_013985_3_2_11"/>
<dbReference type="eggNOG" id="COG1670">
    <property type="taxonomic scope" value="Bacteria"/>
</dbReference>
<dbReference type="PANTHER" id="PTHR43415">
    <property type="entry name" value="SPERMIDINE N(1)-ACETYLTRANSFERASE"/>
    <property type="match status" value="1"/>
</dbReference>
<sequence>MTTVSLRALAETDIPAILEVCSDWQELAQHGSPYWRPRSSAELQRKITATSGPLPATEYSFVLVDETSRLVGECSLHAIDWRNRVAQVGICIWAPADRGRGYGHRGVSEMVGWGFDHLGLHRLEAWIVDGNDPSRKLFESLGFVHEGSLRQRYFHGGSHLDVDIMALVQHGE</sequence>
<evidence type="ECO:0000313" key="2">
    <source>
        <dbReference type="EMBL" id="ACY20729.1"/>
    </source>
</evidence>
<dbReference type="PANTHER" id="PTHR43415:SF3">
    <property type="entry name" value="GNAT-FAMILY ACETYLTRANSFERASE"/>
    <property type="match status" value="1"/>
</dbReference>
<proteinExistence type="predicted"/>
<gene>
    <name evidence="2" type="ordered locus">Gbro_1448</name>
</gene>
<dbReference type="InterPro" id="IPR000182">
    <property type="entry name" value="GNAT_dom"/>
</dbReference>
<dbReference type="RefSeq" id="WP_012833297.1">
    <property type="nucleotide sequence ID" value="NC_013441.1"/>
</dbReference>